<proteinExistence type="predicted"/>
<keyword evidence="1" id="KW-0812">Transmembrane</keyword>
<dbReference type="AlphaFoldDB" id="A0A8J3QTE5"/>
<keyword evidence="3" id="KW-1185">Reference proteome</keyword>
<dbReference type="Proteomes" id="UP000642748">
    <property type="component" value="Unassembled WGS sequence"/>
</dbReference>
<gene>
    <name evidence="2" type="ORF">Raf01_43130</name>
</gene>
<keyword evidence="1" id="KW-0472">Membrane</keyword>
<protein>
    <submittedName>
        <fullName evidence="2">Uncharacterized protein</fullName>
    </submittedName>
</protein>
<dbReference type="EMBL" id="BONZ01000039">
    <property type="protein sequence ID" value="GIH16141.1"/>
    <property type="molecule type" value="Genomic_DNA"/>
</dbReference>
<reference evidence="2" key="1">
    <citation type="submission" date="2021-01" db="EMBL/GenBank/DDBJ databases">
        <title>Whole genome shotgun sequence of Rugosimonospora africana NBRC 104875.</title>
        <authorList>
            <person name="Komaki H."/>
            <person name="Tamura T."/>
        </authorList>
    </citation>
    <scope>NUCLEOTIDE SEQUENCE</scope>
    <source>
        <strain evidence="2">NBRC 104875</strain>
    </source>
</reference>
<dbReference type="Pfam" id="PF19953">
    <property type="entry name" value="EACC1"/>
    <property type="match status" value="1"/>
</dbReference>
<comment type="caution">
    <text evidence="2">The sequence shown here is derived from an EMBL/GenBank/DDBJ whole genome shotgun (WGS) entry which is preliminary data.</text>
</comment>
<keyword evidence="1" id="KW-1133">Transmembrane helix</keyword>
<feature type="transmembrane region" description="Helical" evidence="1">
    <location>
        <begin position="59"/>
        <end position="80"/>
    </location>
</feature>
<accession>A0A8J3QTE5</accession>
<evidence type="ECO:0000256" key="1">
    <source>
        <dbReference type="SAM" id="Phobius"/>
    </source>
</evidence>
<evidence type="ECO:0000313" key="3">
    <source>
        <dbReference type="Proteomes" id="UP000642748"/>
    </source>
</evidence>
<dbReference type="InterPro" id="IPR045428">
    <property type="entry name" value="EACC1"/>
</dbReference>
<evidence type="ECO:0000313" key="2">
    <source>
        <dbReference type="EMBL" id="GIH16141.1"/>
    </source>
</evidence>
<sequence length="126" mass="13552">MGKSHLEVEVAPLSVRFDPDDESWSLQCDDLRRELIASVPGARRVDIAQVGTKGTAESVIVALGGAGAISAMVSCFQLWLDRDRSRQIKVTWTRNGIEESLIVTGDGMSAAVLEKLADAVARRIGS</sequence>
<name>A0A8J3QTE5_9ACTN</name>
<organism evidence="2 3">
    <name type="scientific">Rugosimonospora africana</name>
    <dbReference type="NCBI Taxonomy" id="556532"/>
    <lineage>
        <taxon>Bacteria</taxon>
        <taxon>Bacillati</taxon>
        <taxon>Actinomycetota</taxon>
        <taxon>Actinomycetes</taxon>
        <taxon>Micromonosporales</taxon>
        <taxon>Micromonosporaceae</taxon>
        <taxon>Rugosimonospora</taxon>
    </lineage>
</organism>